<dbReference type="AlphaFoldDB" id="A0A914AJ12"/>
<dbReference type="OMA" id="MPMDFRQ"/>
<dbReference type="GO" id="GO:0046872">
    <property type="term" value="F:metal ion binding"/>
    <property type="evidence" value="ECO:0007669"/>
    <property type="project" value="UniProtKB-KW"/>
</dbReference>
<dbReference type="PANTHER" id="PTHR23080">
    <property type="entry name" value="THAP DOMAIN PROTEIN"/>
    <property type="match status" value="1"/>
</dbReference>
<accession>A0A914AJ12</accession>
<dbReference type="RefSeq" id="XP_038063975.1">
    <property type="nucleotide sequence ID" value="XM_038208047.1"/>
</dbReference>
<dbReference type="GeneID" id="119734513"/>
<organism evidence="5 6">
    <name type="scientific">Patiria miniata</name>
    <name type="common">Bat star</name>
    <name type="synonym">Asterina miniata</name>
    <dbReference type="NCBI Taxonomy" id="46514"/>
    <lineage>
        <taxon>Eukaryota</taxon>
        <taxon>Metazoa</taxon>
        <taxon>Echinodermata</taxon>
        <taxon>Eleutherozoa</taxon>
        <taxon>Asterozoa</taxon>
        <taxon>Asteroidea</taxon>
        <taxon>Valvatacea</taxon>
        <taxon>Valvatida</taxon>
        <taxon>Asterinidae</taxon>
        <taxon>Patiria</taxon>
    </lineage>
</organism>
<evidence type="ECO:0008006" key="7">
    <source>
        <dbReference type="Google" id="ProtNLM"/>
    </source>
</evidence>
<evidence type="ECO:0000259" key="3">
    <source>
        <dbReference type="Pfam" id="PF13359"/>
    </source>
</evidence>
<feature type="domain" description="DDE Tnp4" evidence="3">
    <location>
        <begin position="129"/>
        <end position="271"/>
    </location>
</feature>
<feature type="domain" description="Transposase Helix-turn-helix" evidence="4">
    <location>
        <begin position="49"/>
        <end position="99"/>
    </location>
</feature>
<dbReference type="PANTHER" id="PTHR23080:SF63">
    <property type="entry name" value="TICK TRANSPOSON"/>
    <property type="match status" value="1"/>
</dbReference>
<evidence type="ECO:0000259" key="4">
    <source>
        <dbReference type="Pfam" id="PF13613"/>
    </source>
</evidence>
<evidence type="ECO:0000256" key="1">
    <source>
        <dbReference type="ARBA" id="ARBA00001968"/>
    </source>
</evidence>
<dbReference type="EnsemblMetazoa" id="XM_038208047.1">
    <property type="protein sequence ID" value="XP_038063975.1"/>
    <property type="gene ID" value="LOC119734513"/>
</dbReference>
<sequence>MKTVERATINEQYFKDDDKVKFYTGLPTHTVLMAVFNFVLPKIPVRKILTPFQQLVLVLLKLKLNLKHKDLAFRFQVSEATVCRIFSLMLDILSTQLSPLIMWPSRETLWKTMPMDFRQAFGKHVAVIIDCFEVFCVRPSSVEARAQTWSNYKHHNTVKFLIGITPSGIISYLSSAWGGRGSDKAITLQSDFLYKLLPGDYVLADRGFNISDEVGFYCAQLLTPAFSKGKPQLSVLDVERSRKIAHLRIHVERVIGELRETYSILSEKVPWESLVTSEK</sequence>
<dbReference type="Pfam" id="PF13613">
    <property type="entry name" value="HTH_Tnp_4"/>
    <property type="match status" value="1"/>
</dbReference>
<dbReference type="Proteomes" id="UP000887568">
    <property type="component" value="Unplaced"/>
</dbReference>
<proteinExistence type="predicted"/>
<evidence type="ECO:0000313" key="5">
    <source>
        <dbReference type="EnsemblMetazoa" id="XP_038063975.1"/>
    </source>
</evidence>
<reference evidence="5" key="1">
    <citation type="submission" date="2022-11" db="UniProtKB">
        <authorList>
            <consortium name="EnsemblMetazoa"/>
        </authorList>
    </citation>
    <scope>IDENTIFICATION</scope>
</reference>
<keyword evidence="2" id="KW-0479">Metal-binding</keyword>
<dbReference type="InterPro" id="IPR027806">
    <property type="entry name" value="HARBI1_dom"/>
</dbReference>
<name>A0A914AJ12_PATMI</name>
<evidence type="ECO:0000256" key="2">
    <source>
        <dbReference type="ARBA" id="ARBA00022723"/>
    </source>
</evidence>
<evidence type="ECO:0000313" key="6">
    <source>
        <dbReference type="Proteomes" id="UP000887568"/>
    </source>
</evidence>
<dbReference type="Pfam" id="PF13359">
    <property type="entry name" value="DDE_Tnp_4"/>
    <property type="match status" value="1"/>
</dbReference>
<comment type="cofactor">
    <cofactor evidence="1">
        <name>a divalent metal cation</name>
        <dbReference type="ChEBI" id="CHEBI:60240"/>
    </cofactor>
</comment>
<keyword evidence="6" id="KW-1185">Reference proteome</keyword>
<dbReference type="OrthoDB" id="7331812at2759"/>
<dbReference type="InterPro" id="IPR027805">
    <property type="entry name" value="Transposase_HTH_dom"/>
</dbReference>
<protein>
    <recommendedName>
        <fullName evidence="7">DDE Tnp4 domain-containing protein</fullName>
    </recommendedName>
</protein>